<dbReference type="KEGG" id="pcm:AY601_2114"/>
<feature type="transmembrane region" description="Helical" evidence="1">
    <location>
        <begin position="54"/>
        <end position="76"/>
    </location>
</feature>
<protein>
    <recommendedName>
        <fullName evidence="4">PH (Pleckstrin Homology) domain-containing protein</fullName>
    </recommendedName>
</protein>
<sequence>MEADILFFERQYFRQKALWLILAGVNLYVIYITFQQVFQGINVNEDSMSNSNLLISNVILLVVTLLFAIMHLDTIIKEDGICIRFFPFQLSLKKYPFSTIRSLVVTSYDPITEFGGWGYRFTFSGKKAINISGNQGIRIEFKNGKNLLIGTNQPQAVIATLQKTDQPWYL</sequence>
<feature type="transmembrane region" description="Helical" evidence="1">
    <location>
        <begin position="17"/>
        <end position="34"/>
    </location>
</feature>
<evidence type="ECO:0000313" key="2">
    <source>
        <dbReference type="EMBL" id="AMP99015.1"/>
    </source>
</evidence>
<keyword evidence="1" id="KW-0812">Transmembrane</keyword>
<dbReference type="PATRIC" id="fig|188932.3.peg.2216"/>
<dbReference type="Proteomes" id="UP000071561">
    <property type="component" value="Chromosome"/>
</dbReference>
<gene>
    <name evidence="2" type="ORF">AY601_2114</name>
</gene>
<reference evidence="2 3" key="1">
    <citation type="submission" date="2016-03" db="EMBL/GenBank/DDBJ databases">
        <title>Complete genome sequence of Pedobacter cryoconitis PAMC 27485.</title>
        <authorList>
            <person name="Lee J."/>
            <person name="Kim O.-S."/>
        </authorList>
    </citation>
    <scope>NUCLEOTIDE SEQUENCE [LARGE SCALE GENOMIC DNA]</scope>
    <source>
        <strain evidence="2 3">PAMC 27485</strain>
    </source>
</reference>
<proteinExistence type="predicted"/>
<keyword evidence="1" id="KW-1133">Transmembrane helix</keyword>
<dbReference type="EMBL" id="CP014504">
    <property type="protein sequence ID" value="AMP99015.1"/>
    <property type="molecule type" value="Genomic_DNA"/>
</dbReference>
<evidence type="ECO:0000313" key="3">
    <source>
        <dbReference type="Proteomes" id="UP000071561"/>
    </source>
</evidence>
<keyword evidence="3" id="KW-1185">Reference proteome</keyword>
<dbReference type="OrthoDB" id="582675at2"/>
<evidence type="ECO:0000256" key="1">
    <source>
        <dbReference type="SAM" id="Phobius"/>
    </source>
</evidence>
<evidence type="ECO:0008006" key="4">
    <source>
        <dbReference type="Google" id="ProtNLM"/>
    </source>
</evidence>
<accession>A0A127VCI2</accession>
<name>A0A127VCI2_9SPHI</name>
<keyword evidence="1" id="KW-0472">Membrane</keyword>
<organism evidence="2 3">
    <name type="scientific">Pedobacter cryoconitis</name>
    <dbReference type="NCBI Taxonomy" id="188932"/>
    <lineage>
        <taxon>Bacteria</taxon>
        <taxon>Pseudomonadati</taxon>
        <taxon>Bacteroidota</taxon>
        <taxon>Sphingobacteriia</taxon>
        <taxon>Sphingobacteriales</taxon>
        <taxon>Sphingobacteriaceae</taxon>
        <taxon>Pedobacter</taxon>
    </lineage>
</organism>
<dbReference type="AlphaFoldDB" id="A0A127VCI2"/>
<dbReference type="RefSeq" id="WP_068400316.1">
    <property type="nucleotide sequence ID" value="NZ_CP014504.1"/>
</dbReference>